<organism evidence="2 3">
    <name type="scientific">Plenodomus tracheiphilus IPT5</name>
    <dbReference type="NCBI Taxonomy" id="1408161"/>
    <lineage>
        <taxon>Eukaryota</taxon>
        <taxon>Fungi</taxon>
        <taxon>Dikarya</taxon>
        <taxon>Ascomycota</taxon>
        <taxon>Pezizomycotina</taxon>
        <taxon>Dothideomycetes</taxon>
        <taxon>Pleosporomycetidae</taxon>
        <taxon>Pleosporales</taxon>
        <taxon>Pleosporineae</taxon>
        <taxon>Leptosphaeriaceae</taxon>
        <taxon>Plenodomus</taxon>
    </lineage>
</organism>
<evidence type="ECO:0000313" key="2">
    <source>
        <dbReference type="EMBL" id="KAF2844147.1"/>
    </source>
</evidence>
<feature type="chain" id="PRO_5025491643" description="Secreted protein" evidence="1">
    <location>
        <begin position="23"/>
        <end position="67"/>
    </location>
</feature>
<protein>
    <recommendedName>
        <fullName evidence="4">Secreted protein</fullName>
    </recommendedName>
</protein>
<dbReference type="EMBL" id="MU006411">
    <property type="protein sequence ID" value="KAF2844147.1"/>
    <property type="molecule type" value="Genomic_DNA"/>
</dbReference>
<gene>
    <name evidence="2" type="ORF">T440DRAFT_410761</name>
</gene>
<evidence type="ECO:0000313" key="3">
    <source>
        <dbReference type="Proteomes" id="UP000799423"/>
    </source>
</evidence>
<evidence type="ECO:0000256" key="1">
    <source>
        <dbReference type="SAM" id="SignalP"/>
    </source>
</evidence>
<feature type="signal peptide" evidence="1">
    <location>
        <begin position="1"/>
        <end position="22"/>
    </location>
</feature>
<sequence length="67" mass="7954">MRCSYLFTALSLSTWLPPYEVAILIVVQRTRNRDQERLLLSTQLYRSQFYRVSHIDPTKVPQLLTVK</sequence>
<dbReference type="AlphaFoldDB" id="A0A6A7APA8"/>
<dbReference type="Proteomes" id="UP000799423">
    <property type="component" value="Unassembled WGS sequence"/>
</dbReference>
<keyword evidence="1" id="KW-0732">Signal</keyword>
<proteinExistence type="predicted"/>
<evidence type="ECO:0008006" key="4">
    <source>
        <dbReference type="Google" id="ProtNLM"/>
    </source>
</evidence>
<name>A0A6A7APA8_9PLEO</name>
<keyword evidence="3" id="KW-1185">Reference proteome</keyword>
<reference evidence="2" key="1">
    <citation type="submission" date="2020-01" db="EMBL/GenBank/DDBJ databases">
        <authorList>
            <consortium name="DOE Joint Genome Institute"/>
            <person name="Haridas S."/>
            <person name="Albert R."/>
            <person name="Binder M."/>
            <person name="Bloem J."/>
            <person name="Labutti K."/>
            <person name="Salamov A."/>
            <person name="Andreopoulos B."/>
            <person name="Baker S.E."/>
            <person name="Barry K."/>
            <person name="Bills G."/>
            <person name="Bluhm B.H."/>
            <person name="Cannon C."/>
            <person name="Castanera R."/>
            <person name="Culley D.E."/>
            <person name="Daum C."/>
            <person name="Ezra D."/>
            <person name="Gonzalez J.B."/>
            <person name="Henrissat B."/>
            <person name="Kuo A."/>
            <person name="Liang C."/>
            <person name="Lipzen A."/>
            <person name="Lutzoni F."/>
            <person name="Magnuson J."/>
            <person name="Mondo S."/>
            <person name="Nolan M."/>
            <person name="Ohm R."/>
            <person name="Pangilinan J."/>
            <person name="Park H.-J."/>
            <person name="Ramirez L."/>
            <person name="Alfaro M."/>
            <person name="Sun H."/>
            <person name="Tritt A."/>
            <person name="Yoshinaga Y."/>
            <person name="Zwiers L.-H."/>
            <person name="Turgeon B.G."/>
            <person name="Goodwin S.B."/>
            <person name="Spatafora J.W."/>
            <person name="Crous P.W."/>
            <person name="Grigoriev I.V."/>
        </authorList>
    </citation>
    <scope>NUCLEOTIDE SEQUENCE</scope>
    <source>
        <strain evidence="2">IPT5</strain>
    </source>
</reference>
<accession>A0A6A7APA8</accession>